<evidence type="ECO:0000259" key="1">
    <source>
        <dbReference type="Pfam" id="PF00535"/>
    </source>
</evidence>
<feature type="domain" description="Glycosyltransferase 2-like" evidence="1">
    <location>
        <begin position="4"/>
        <end position="128"/>
    </location>
</feature>
<dbReference type="InterPro" id="IPR001173">
    <property type="entry name" value="Glyco_trans_2-like"/>
</dbReference>
<protein>
    <submittedName>
        <fullName evidence="2">Glycosyltransferase</fullName>
        <ecNumber evidence="2">2.4.-.-</ecNumber>
    </submittedName>
</protein>
<dbReference type="EC" id="2.4.-.-" evidence="2"/>
<gene>
    <name evidence="2" type="ORF">WFZ86_02150</name>
</gene>
<dbReference type="InterPro" id="IPR029044">
    <property type="entry name" value="Nucleotide-diphossugar_trans"/>
</dbReference>
<dbReference type="Pfam" id="PF00535">
    <property type="entry name" value="Glycos_transf_2"/>
    <property type="match status" value="1"/>
</dbReference>
<dbReference type="GO" id="GO:0016757">
    <property type="term" value="F:glycosyltransferase activity"/>
    <property type="evidence" value="ECO:0007669"/>
    <property type="project" value="UniProtKB-KW"/>
</dbReference>
<evidence type="ECO:0000313" key="3">
    <source>
        <dbReference type="Proteomes" id="UP001468798"/>
    </source>
</evidence>
<keyword evidence="2" id="KW-0328">Glycosyltransferase</keyword>
<proteinExistence type="predicted"/>
<evidence type="ECO:0000313" key="2">
    <source>
        <dbReference type="EMBL" id="MEM0575285.1"/>
    </source>
</evidence>
<comment type="caution">
    <text evidence="2">The sequence shown here is derived from an EMBL/GenBank/DDBJ whole genome shotgun (WGS) entry which is preliminary data.</text>
</comment>
<dbReference type="Gene3D" id="3.90.550.10">
    <property type="entry name" value="Spore Coat Polysaccharide Biosynthesis Protein SpsA, Chain A"/>
    <property type="match status" value="1"/>
</dbReference>
<keyword evidence="3" id="KW-1185">Reference proteome</keyword>
<accession>A0ABU9NJ05</accession>
<dbReference type="PANTHER" id="PTHR22916:SF3">
    <property type="entry name" value="UDP-GLCNAC:BETAGAL BETA-1,3-N-ACETYLGLUCOSAMINYLTRANSFERASE-LIKE PROTEIN 1"/>
    <property type="match status" value="1"/>
</dbReference>
<dbReference type="RefSeq" id="WP_342690412.1">
    <property type="nucleotide sequence ID" value="NZ_JBCGDP010000002.1"/>
</dbReference>
<dbReference type="SUPFAM" id="SSF53448">
    <property type="entry name" value="Nucleotide-diphospho-sugar transferases"/>
    <property type="match status" value="1"/>
</dbReference>
<dbReference type="PANTHER" id="PTHR22916">
    <property type="entry name" value="GLYCOSYLTRANSFERASE"/>
    <property type="match status" value="1"/>
</dbReference>
<keyword evidence="2" id="KW-0808">Transferase</keyword>
<organism evidence="2 3">
    <name type="scientific">Flavobacterium polysaccharolyticum</name>
    <dbReference type="NCBI Taxonomy" id="3133148"/>
    <lineage>
        <taxon>Bacteria</taxon>
        <taxon>Pseudomonadati</taxon>
        <taxon>Bacteroidota</taxon>
        <taxon>Flavobacteriia</taxon>
        <taxon>Flavobacteriales</taxon>
        <taxon>Flavobacteriaceae</taxon>
        <taxon>Flavobacterium</taxon>
    </lineage>
</organism>
<reference evidence="2 3" key="1">
    <citation type="submission" date="2024-03" db="EMBL/GenBank/DDBJ databases">
        <title>Two novel species of the genus Flavobacterium exhibiting potentially degradation of complex polysaccharides.</title>
        <authorList>
            <person name="Lian X."/>
        </authorList>
    </citation>
    <scope>NUCLEOTIDE SEQUENCE [LARGE SCALE GENOMIC DNA]</scope>
    <source>
        <strain evidence="2 3">N6</strain>
    </source>
</reference>
<sequence length="282" mass="32753">MMVSIGIPIYNADQYLRLAIDSVLKQTYYNFELLLVNDGSSDNSLEIMNSYDDPRIKIINDGVNKGLIYRLNEMINLSTGKYFARMDADDIMFPDRIEKQLELLLSNSEIDLVFGDAVSIDKENQVLGYKKSFAVNNKNDVLKGIYPIHPTVMAKREVLLNNPYKEGFIQMEDMELWYRLIEVNCFQNLNCPLLFYREDGSNNSRKHLKMIKGKLRFAETYKTGVISKMKLVSISYVKYIIYLILEKLEKEHILLNKRFQNLTPIEKVSFEKQLDLIKGGTV</sequence>
<dbReference type="Proteomes" id="UP001468798">
    <property type="component" value="Unassembled WGS sequence"/>
</dbReference>
<name>A0ABU9NJ05_9FLAO</name>
<dbReference type="EMBL" id="JBCGDP010000002">
    <property type="protein sequence ID" value="MEM0575285.1"/>
    <property type="molecule type" value="Genomic_DNA"/>
</dbReference>